<protein>
    <recommendedName>
        <fullName evidence="1">DNA (cytosine-5-)-methyltransferase</fullName>
        <ecNumber evidence="1">2.1.1.37</ecNumber>
    </recommendedName>
</protein>
<gene>
    <name evidence="8" type="ORF">SAMN02745247_02826</name>
</gene>
<organism evidence="8 9">
    <name type="scientific">Butyrivibrio hungatei DSM 14810</name>
    <dbReference type="NCBI Taxonomy" id="1121132"/>
    <lineage>
        <taxon>Bacteria</taxon>
        <taxon>Bacillati</taxon>
        <taxon>Bacillota</taxon>
        <taxon>Clostridia</taxon>
        <taxon>Lachnospirales</taxon>
        <taxon>Lachnospiraceae</taxon>
        <taxon>Butyrivibrio</taxon>
    </lineage>
</organism>
<dbReference type="InterPro" id="IPR029063">
    <property type="entry name" value="SAM-dependent_MTases_sf"/>
</dbReference>
<dbReference type="SUPFAM" id="SSF53335">
    <property type="entry name" value="S-adenosyl-L-methionine-dependent methyltransferases"/>
    <property type="match status" value="1"/>
</dbReference>
<dbReference type="Gene3D" id="3.40.50.150">
    <property type="entry name" value="Vaccinia Virus protein VP39"/>
    <property type="match status" value="1"/>
</dbReference>
<evidence type="ECO:0000313" key="8">
    <source>
        <dbReference type="EMBL" id="SHN64615.1"/>
    </source>
</evidence>
<dbReference type="InterPro" id="IPR031303">
    <property type="entry name" value="C5_meth_CS"/>
</dbReference>
<evidence type="ECO:0000256" key="4">
    <source>
        <dbReference type="ARBA" id="ARBA00022691"/>
    </source>
</evidence>
<accession>A0A1M7T1F4</accession>
<dbReference type="Gene3D" id="3.90.120.10">
    <property type="entry name" value="DNA Methylase, subunit A, domain 2"/>
    <property type="match status" value="1"/>
</dbReference>
<evidence type="ECO:0000256" key="1">
    <source>
        <dbReference type="ARBA" id="ARBA00011975"/>
    </source>
</evidence>
<keyword evidence="2 6" id="KW-0489">Methyltransferase</keyword>
<dbReference type="InterPro" id="IPR050390">
    <property type="entry name" value="C5-Methyltransferase"/>
</dbReference>
<sequence length="448" mass="50856">MLPKIIDLFSGCGGLTLGFEKAGFDIVAGIELMPEACKTISYNLDYRYGREQTHICGDITEIDANVFKDRFGDEGCIVIGGPPCQAYSLAGRAKLKSLGEDRVNTNDARGYLYQDFLRFVYDLDAKAVIMENVPESTNYGEMNIPEIVCESLEKHGYRAYWTILNAADFGVPQLRERVIVFGIKNSEPGKIMLPIPTHRCGSDYQTQCQKRFESFGKNEHFKIPNSSDNACEAWVTVGEAFSDLPSLFPTANSKYRAVNLNEEMEYATEPQNAYQKVMRNWYGAESFGSSANAFRNNKRDFTIFERMRQGDNFTVAAQIADELFEKEAKMFNYEPGSENYKKLKKKMVPVYDRDKFENKWKRLEESKPSHTLVAHLCKDTYSHIHPTEPRGISVREAARIQSFPDDFYFDCSMGDAYKQIGNAVPPLLSYAVAKSVYGAFEENTNENN</sequence>
<keyword evidence="4 6" id="KW-0949">S-adenosyl-L-methionine</keyword>
<dbReference type="Pfam" id="PF00145">
    <property type="entry name" value="DNA_methylase"/>
    <property type="match status" value="1"/>
</dbReference>
<keyword evidence="3 6" id="KW-0808">Transferase</keyword>
<evidence type="ECO:0000256" key="3">
    <source>
        <dbReference type="ARBA" id="ARBA00022679"/>
    </source>
</evidence>
<keyword evidence="5" id="KW-0680">Restriction system</keyword>
<dbReference type="PRINTS" id="PR00105">
    <property type="entry name" value="C5METTRFRASE"/>
</dbReference>
<comment type="similarity">
    <text evidence="6 7">Belongs to the class I-like SAM-binding methyltransferase superfamily. C5-methyltransferase family.</text>
</comment>
<dbReference type="NCBIfam" id="TIGR00675">
    <property type="entry name" value="dcm"/>
    <property type="match status" value="1"/>
</dbReference>
<evidence type="ECO:0000256" key="7">
    <source>
        <dbReference type="RuleBase" id="RU000416"/>
    </source>
</evidence>
<evidence type="ECO:0000256" key="6">
    <source>
        <dbReference type="PROSITE-ProRule" id="PRU01016"/>
    </source>
</evidence>
<dbReference type="PROSITE" id="PS00095">
    <property type="entry name" value="C5_MTASE_2"/>
    <property type="match status" value="1"/>
</dbReference>
<evidence type="ECO:0000313" key="9">
    <source>
        <dbReference type="Proteomes" id="UP000184097"/>
    </source>
</evidence>
<dbReference type="PANTHER" id="PTHR10629:SF52">
    <property type="entry name" value="DNA (CYTOSINE-5)-METHYLTRANSFERASE 1"/>
    <property type="match status" value="1"/>
</dbReference>
<evidence type="ECO:0000256" key="5">
    <source>
        <dbReference type="ARBA" id="ARBA00022747"/>
    </source>
</evidence>
<dbReference type="GO" id="GO:0009307">
    <property type="term" value="P:DNA restriction-modification system"/>
    <property type="evidence" value="ECO:0007669"/>
    <property type="project" value="UniProtKB-KW"/>
</dbReference>
<dbReference type="PROSITE" id="PS51679">
    <property type="entry name" value="SAM_MT_C5"/>
    <property type="match status" value="1"/>
</dbReference>
<name>A0A1M7T1F4_9FIRM</name>
<proteinExistence type="inferred from homology"/>
<dbReference type="EC" id="2.1.1.37" evidence="1"/>
<dbReference type="EMBL" id="FRDH01000014">
    <property type="protein sequence ID" value="SHN64615.1"/>
    <property type="molecule type" value="Genomic_DNA"/>
</dbReference>
<dbReference type="GO" id="GO:0032259">
    <property type="term" value="P:methylation"/>
    <property type="evidence" value="ECO:0007669"/>
    <property type="project" value="UniProtKB-KW"/>
</dbReference>
<evidence type="ECO:0000256" key="2">
    <source>
        <dbReference type="ARBA" id="ARBA00022603"/>
    </source>
</evidence>
<dbReference type="AlphaFoldDB" id="A0A1M7T1F4"/>
<reference evidence="8 9" key="1">
    <citation type="submission" date="2016-12" db="EMBL/GenBank/DDBJ databases">
        <authorList>
            <person name="Song W.-J."/>
            <person name="Kurnit D.M."/>
        </authorList>
    </citation>
    <scope>NUCLEOTIDE SEQUENCE [LARGE SCALE GENOMIC DNA]</scope>
    <source>
        <strain evidence="8 9">DSM 14810</strain>
    </source>
</reference>
<feature type="active site" evidence="6">
    <location>
        <position position="84"/>
    </location>
</feature>
<dbReference type="Proteomes" id="UP000184097">
    <property type="component" value="Unassembled WGS sequence"/>
</dbReference>
<dbReference type="PANTHER" id="PTHR10629">
    <property type="entry name" value="CYTOSINE-SPECIFIC METHYLTRANSFERASE"/>
    <property type="match status" value="1"/>
</dbReference>
<dbReference type="GO" id="GO:0003886">
    <property type="term" value="F:DNA (cytosine-5-)-methyltransferase activity"/>
    <property type="evidence" value="ECO:0007669"/>
    <property type="project" value="UniProtKB-EC"/>
</dbReference>
<dbReference type="InterPro" id="IPR001525">
    <property type="entry name" value="C5_MeTfrase"/>
</dbReference>